<dbReference type="RefSeq" id="XP_028036808.1">
    <property type="nucleotide sequence ID" value="XM_028181007.1"/>
</dbReference>
<keyword evidence="4" id="KW-1185">Reference proteome</keyword>
<feature type="domain" description="EGF-like" evidence="3">
    <location>
        <begin position="480"/>
        <end position="537"/>
    </location>
</feature>
<dbReference type="Gene3D" id="2.10.25.10">
    <property type="entry name" value="Laminin"/>
    <property type="match status" value="20"/>
</dbReference>
<feature type="domain" description="EGF-like" evidence="3">
    <location>
        <begin position="906"/>
        <end position="961"/>
    </location>
</feature>
<feature type="domain" description="EGF-like" evidence="3">
    <location>
        <begin position="983"/>
        <end position="1035"/>
    </location>
</feature>
<feature type="domain" description="EGF-like" evidence="3">
    <location>
        <begin position="301"/>
        <end position="349"/>
    </location>
</feature>
<dbReference type="InterPro" id="IPR000742">
    <property type="entry name" value="EGF"/>
</dbReference>
<feature type="domain" description="EGF-like" evidence="3">
    <location>
        <begin position="443"/>
        <end position="471"/>
    </location>
</feature>
<dbReference type="SMART" id="SM00181">
    <property type="entry name" value="EGF"/>
    <property type="match status" value="14"/>
</dbReference>
<reference evidence="5" key="1">
    <citation type="submission" date="2025-08" db="UniProtKB">
        <authorList>
            <consortium name="RefSeq"/>
        </authorList>
    </citation>
    <scope>IDENTIFICATION</scope>
    <source>
        <tissue evidence="5">Silk gland</tissue>
    </source>
</reference>
<evidence type="ECO:0000256" key="2">
    <source>
        <dbReference type="ARBA" id="ARBA00023157"/>
    </source>
</evidence>
<feature type="domain" description="EGF-like" evidence="3">
    <location>
        <begin position="1045"/>
        <end position="1092"/>
    </location>
</feature>
<evidence type="ECO:0000313" key="5">
    <source>
        <dbReference type="RefSeq" id="XP_028036808.1"/>
    </source>
</evidence>
<name>A0A6J2K5B3_BOMMA</name>
<dbReference type="CDD" id="cd19941">
    <property type="entry name" value="TIL"/>
    <property type="match status" value="3"/>
</dbReference>
<evidence type="ECO:0000256" key="1">
    <source>
        <dbReference type="ARBA" id="ARBA00022690"/>
    </source>
</evidence>
<protein>
    <submittedName>
        <fullName evidence="5">Zonadhesin-like</fullName>
    </submittedName>
</protein>
<dbReference type="InterPro" id="IPR051368">
    <property type="entry name" value="SerProtInhib-TIL_Domain"/>
</dbReference>
<evidence type="ECO:0000259" key="3">
    <source>
        <dbReference type="SMART" id="SM00181"/>
    </source>
</evidence>
<dbReference type="Pfam" id="PF01826">
    <property type="entry name" value="TIL"/>
    <property type="match status" value="6"/>
</dbReference>
<feature type="domain" description="EGF-like" evidence="3">
    <location>
        <begin position="43"/>
        <end position="100"/>
    </location>
</feature>
<feature type="domain" description="EGF-like" evidence="3">
    <location>
        <begin position="236"/>
        <end position="293"/>
    </location>
</feature>
<sequence>MGSEVQCAIQDDAQVPNSIYFLKGYVVYEVCGLKRNPLSSPVTCTRPNEVWNPCAQCLAERCEDLNSTSNQNCPAELRSYCRPQCVCAKGYYRNNNDVCVPKNACPGQCPVPARCRPTCSVPNPPNCPPYKPPIENVDGCQCQEGYILSETEGKCVKIETCPSPCNANETLVSCKTGCQTNYCPTSDSRAVVDCALPYPCNPGCVCKQNYKLLSENDKRCVLTTDCRKYNIRAPVTCTRPNEVWNPCAQCLAERCEDLNSTSNQNCPAELRSYCRPQCVCANGYYRNNNDVCVPKKSCPGQCPVPARCRPTCSVPNPPNCPPYKQPTENEDGCRCQPGYILSETEGKCVKIETCPTGQCPVPAKCRPTCSVPNPPNCPPYKQPTENEDGCRCQPGYILSETEGKCVKIETCPSSCSGNETRVYCKAGCPTDYCPTSDSRAVIACDPPYPCNPGCVCKPNYRRLSQDDKRCVLTTDCPPVKCTRPNEVWNPCAQCLAERCEDANSPSNLNCPPQLRPYCNPQCVCANGYYRNNNDVCVPKKACPGQCPVPARWRPTCSVPNPPNCPPYKQPTENEDGCQCQEGYILSETEGKCIKIEECPRTSGCNGDPHAQVTKCPLPCPSTCKSPEAIGCKKRCDPVGCECEYGYILSDIGGKCIKPEECPGGNPCGSNGTFVKCKSRCPNDYCPVNDNRGVIICEGFPLAPCYSGCICKLNYKRRSETDQRCILYTDCPPVNCSRPNEVWSPSPPPCLQETCDDVDLPPVPCNEFIKSSPRCICKDNYFRNDSGICVCAQECRDINARDYNRKKRDIVLNSFAKMLFVCVSVLVFICSSTAHNTTEGPCNANETLVSCKAGCPTDYCPTSDSRAIVACSPPYPCNPGCVCKPNYRLLSQDDKRCVPTTDCPPVNCTRPNEIWSPSPPPCLQETCDDVDVTPVPCNEFIQSSPRCICKDNYFRNDSGICVSAQECRDINERTKNREKRDIPECGYNEVLSDSKIVCPPQTCESIYTTYLCESRGDEVGCNCLSGYLRNSSGICIPSEECFQAEKCSLPSKCIPTCAIPNPNCSYVQEVSFKREACYCKPGFILSEVNGECIKIENCPKEQQCGVNGTYSDCGFRCPNQYCPEDDSLLQIACKPGRPCPPGCVCKDNYKRKSREEDDVCVLASDCPPVNCTRPNEVWNPCSQCLAERCEDANTTNCDDPPGSNCDPRCVCVDGYKRKKDDVCVPEKACPGRCPIPIECRPTCAVPNPKKCSKYKLPANNEDGCQCKKGYVLSELDGKCVAIDKCPKMGGCNGDPHAVIKECPLACPSTCEAPEAKPCKKKCAPVGCECESGYILSETKGKCISPEECPGGNPCGPNGTYVQCKSGCPTDYCPVDDNMGILICEYFPFSPCYSGCICKLSYKRLSTEDPRCIASWECPPVNCTRQNEVWDPSPPACLSEYCEDVDRPPAVCNTLVFNNEPKCVCKENYFRNSSSICISAQECREINASKT</sequence>
<dbReference type="InterPro" id="IPR002919">
    <property type="entry name" value="TIL_dom"/>
</dbReference>
<keyword evidence="2" id="KW-1015">Disulfide bond</keyword>
<organism evidence="4 5">
    <name type="scientific">Bombyx mandarina</name>
    <name type="common">Wild silk moth</name>
    <name type="synonym">Wild silkworm</name>
    <dbReference type="NCBI Taxonomy" id="7092"/>
    <lineage>
        <taxon>Eukaryota</taxon>
        <taxon>Metazoa</taxon>
        <taxon>Ecdysozoa</taxon>
        <taxon>Arthropoda</taxon>
        <taxon>Hexapoda</taxon>
        <taxon>Insecta</taxon>
        <taxon>Pterygota</taxon>
        <taxon>Neoptera</taxon>
        <taxon>Endopterygota</taxon>
        <taxon>Lepidoptera</taxon>
        <taxon>Glossata</taxon>
        <taxon>Ditrysia</taxon>
        <taxon>Bombycoidea</taxon>
        <taxon>Bombycidae</taxon>
        <taxon>Bombycinae</taxon>
        <taxon>Bombyx</taxon>
    </lineage>
</organism>
<feature type="domain" description="EGF-like" evidence="3">
    <location>
        <begin position="869"/>
        <end position="897"/>
    </location>
</feature>
<dbReference type="SUPFAM" id="SSF57567">
    <property type="entry name" value="Serine protease inhibitors"/>
    <property type="match status" value="7"/>
</dbReference>
<dbReference type="Proteomes" id="UP000504629">
    <property type="component" value="Unplaced"/>
</dbReference>
<dbReference type="KEGG" id="bman:114247919"/>
<gene>
    <name evidence="5" type="primary">LOC114247919</name>
</gene>
<keyword evidence="1" id="KW-0646">Protease inhibitor</keyword>
<evidence type="ECO:0000313" key="4">
    <source>
        <dbReference type="Proteomes" id="UP000504629"/>
    </source>
</evidence>
<dbReference type="GO" id="GO:0030414">
    <property type="term" value="F:peptidase inhibitor activity"/>
    <property type="evidence" value="ECO:0007669"/>
    <property type="project" value="UniProtKB-KW"/>
</dbReference>
<dbReference type="GeneID" id="114247919"/>
<dbReference type="PANTHER" id="PTHR23259">
    <property type="entry name" value="RIDDLE"/>
    <property type="match status" value="1"/>
</dbReference>
<dbReference type="OrthoDB" id="5945029at2759"/>
<dbReference type="PANTHER" id="PTHR23259:SF70">
    <property type="entry name" value="ACCESSORY GLAND PROTEIN ACP62F-RELATED"/>
    <property type="match status" value="1"/>
</dbReference>
<accession>A0A6J2K5B3</accession>
<proteinExistence type="predicted"/>
<feature type="domain" description="EGF-like" evidence="3">
    <location>
        <begin position="1439"/>
        <end position="1476"/>
    </location>
</feature>
<feature type="domain" description="EGF-like" evidence="3">
    <location>
        <begin position="1300"/>
        <end position="1342"/>
    </location>
</feature>
<feature type="domain" description="EGF-like" evidence="3">
    <location>
        <begin position="1169"/>
        <end position="1223"/>
    </location>
</feature>
<dbReference type="InterPro" id="IPR036084">
    <property type="entry name" value="Ser_inhib-like_sf"/>
</dbReference>
<feature type="domain" description="EGF-like" evidence="3">
    <location>
        <begin position="193"/>
        <end position="221"/>
    </location>
</feature>
<feature type="domain" description="EGF-like" evidence="3">
    <location>
        <begin position="734"/>
        <end position="789"/>
    </location>
</feature>